<sequence length="102" mass="12272">MLFPKLPKHYNTFFIKSYYIVFFNPILKQLHKLLFLQKQDSGKVEKNFSIFKEKHLDIFLFFVQKPATFVRFFLKDNDSYPNRQASSIKNVRTSLFEGVRTL</sequence>
<comment type="caution">
    <text evidence="1">The sequence shown here is derived from an EMBL/GenBank/DDBJ whole genome shotgun (WGS) entry which is preliminary data.</text>
</comment>
<dbReference type="EMBL" id="QRUU01000016">
    <property type="protein sequence ID" value="RGR98002.1"/>
    <property type="molecule type" value="Genomic_DNA"/>
</dbReference>
<gene>
    <name evidence="1" type="ORF">DWY20_05605</name>
</gene>
<accession>A0A412GT28</accession>
<reference evidence="1 2" key="1">
    <citation type="submission" date="2018-08" db="EMBL/GenBank/DDBJ databases">
        <title>A genome reference for cultivated species of the human gut microbiota.</title>
        <authorList>
            <person name="Zou Y."/>
            <person name="Xue W."/>
            <person name="Luo G."/>
        </authorList>
    </citation>
    <scope>NUCLEOTIDE SEQUENCE [LARGE SCALE GENOMIC DNA]</scope>
    <source>
        <strain evidence="1 2">AF24-2</strain>
    </source>
</reference>
<dbReference type="AlphaFoldDB" id="A0A412GT28"/>
<evidence type="ECO:0000313" key="1">
    <source>
        <dbReference type="EMBL" id="RGR98002.1"/>
    </source>
</evidence>
<protein>
    <submittedName>
        <fullName evidence="1">Uncharacterized protein</fullName>
    </submittedName>
</protein>
<name>A0A412GT28_9BACT</name>
<evidence type="ECO:0000313" key="2">
    <source>
        <dbReference type="Proteomes" id="UP000285864"/>
    </source>
</evidence>
<keyword evidence="2" id="KW-1185">Reference proteome</keyword>
<proteinExistence type="predicted"/>
<organism evidence="1 2">
    <name type="scientific">Phocaeicola coprocola</name>
    <dbReference type="NCBI Taxonomy" id="310298"/>
    <lineage>
        <taxon>Bacteria</taxon>
        <taxon>Pseudomonadati</taxon>
        <taxon>Bacteroidota</taxon>
        <taxon>Bacteroidia</taxon>
        <taxon>Bacteroidales</taxon>
        <taxon>Bacteroidaceae</taxon>
        <taxon>Phocaeicola</taxon>
    </lineage>
</organism>
<dbReference type="Proteomes" id="UP000285864">
    <property type="component" value="Unassembled WGS sequence"/>
</dbReference>